<dbReference type="RefSeq" id="XP_066670839.1">
    <property type="nucleotide sequence ID" value="XM_066807221.1"/>
</dbReference>
<feature type="compositionally biased region" description="Low complexity" evidence="1">
    <location>
        <begin position="195"/>
        <end position="207"/>
    </location>
</feature>
<feature type="region of interest" description="Disordered" evidence="1">
    <location>
        <begin position="188"/>
        <end position="207"/>
    </location>
</feature>
<accession>A0ABR1WXT2</accession>
<organism evidence="2 3">
    <name type="scientific">Apiospora hydei</name>
    <dbReference type="NCBI Taxonomy" id="1337664"/>
    <lineage>
        <taxon>Eukaryota</taxon>
        <taxon>Fungi</taxon>
        <taxon>Dikarya</taxon>
        <taxon>Ascomycota</taxon>
        <taxon>Pezizomycotina</taxon>
        <taxon>Sordariomycetes</taxon>
        <taxon>Xylariomycetidae</taxon>
        <taxon>Amphisphaeriales</taxon>
        <taxon>Apiosporaceae</taxon>
        <taxon>Apiospora</taxon>
    </lineage>
</organism>
<feature type="compositionally biased region" description="Polar residues" evidence="1">
    <location>
        <begin position="391"/>
        <end position="402"/>
    </location>
</feature>
<evidence type="ECO:0000313" key="2">
    <source>
        <dbReference type="EMBL" id="KAK8087945.1"/>
    </source>
</evidence>
<feature type="region of interest" description="Disordered" evidence="1">
    <location>
        <begin position="111"/>
        <end position="162"/>
    </location>
</feature>
<feature type="region of interest" description="Disordered" evidence="1">
    <location>
        <begin position="534"/>
        <end position="586"/>
    </location>
</feature>
<protein>
    <submittedName>
        <fullName evidence="2">Uncharacterized protein</fullName>
    </submittedName>
</protein>
<comment type="caution">
    <text evidence="2">The sequence shown here is derived from an EMBL/GenBank/DDBJ whole genome shotgun (WGS) entry which is preliminary data.</text>
</comment>
<dbReference type="Proteomes" id="UP001433268">
    <property type="component" value="Unassembled WGS sequence"/>
</dbReference>
<feature type="compositionally biased region" description="Basic and acidic residues" evidence="1">
    <location>
        <begin position="145"/>
        <end position="157"/>
    </location>
</feature>
<feature type="region of interest" description="Disordered" evidence="1">
    <location>
        <begin position="604"/>
        <end position="650"/>
    </location>
</feature>
<evidence type="ECO:0000256" key="1">
    <source>
        <dbReference type="SAM" id="MobiDB-lite"/>
    </source>
</evidence>
<gene>
    <name evidence="2" type="ORF">PG997_002906</name>
</gene>
<proteinExistence type="predicted"/>
<sequence length="731" mass="81425">DTLSLPGFCQKGSPHCRPRVNLPHSRDFSDSHPHRAALEVTRNPLSVELTRLRPKNRGTGRSSCGFRVCRRVPRRQVSKPRKRPVSKEERLSLKQASGLLENFLCDPYWGTLPPPDGSPSKGQPADTLRTRTGNLPAELPSNDEPCAKSQRERDQRKRFGISDPATWASIHRTLAQQSRLSSIISSGQFADEVPRSPSIPSRTSSQRKALRHFTRELEKYAEAAGAAGKLPVITPTESDSKPSIHTVKPLLPYRSEFQAAGLAVTSEEQRGKLPAEAAAKSPGPNSKRDNKRRNSLPLVNELDGQDDERCTSSIYSDDTYIRFTPEDGVSTAMLELMREKKEDTVQRRPLPWLRKKEAAGKPASPEPNSANKTKVISDGKIRINLEETNIPGGTQSRHQNLPPTDHITQLPLIKRVLPTPPQDLHRDSTRHDLTQESANLDLLGTLNKPVKALGKRPPGLKREDALASIPRVGVQDGSPRERRSKFQNDQTAAKGKYSNLPFQAFIKQVARPQKNSPAPELPRTWKHTISTTSSLERALDAVSRNTGKREDENHRPESYPEQRSFAGPSTNRPRHWQGGSVLVSKRRQKLHPLPAIEDNESCRDAQAVAAQDHPPVELEGQSWPKVASSKKPNGPPPHGDQIQLRTTPEPKRSAVEEALSDLDVFFDYDDSDIKDRDVLRGLQLAVHAAADDSFDAQVRQKTGLRIRRFLADLSSVEVLDNDKITEEQPAR</sequence>
<feature type="region of interest" description="Disordered" evidence="1">
    <location>
        <begin position="510"/>
        <end position="529"/>
    </location>
</feature>
<feature type="non-terminal residue" evidence="2">
    <location>
        <position position="1"/>
    </location>
</feature>
<feature type="region of interest" description="Disordered" evidence="1">
    <location>
        <begin position="453"/>
        <end position="499"/>
    </location>
</feature>
<feature type="region of interest" description="Disordered" evidence="1">
    <location>
        <begin position="265"/>
        <end position="311"/>
    </location>
</feature>
<name>A0ABR1WXT2_9PEZI</name>
<reference evidence="2 3" key="1">
    <citation type="submission" date="2023-01" db="EMBL/GenBank/DDBJ databases">
        <title>Analysis of 21 Apiospora genomes using comparative genomics revels a genus with tremendous synthesis potential of carbohydrate active enzymes and secondary metabolites.</title>
        <authorList>
            <person name="Sorensen T."/>
        </authorList>
    </citation>
    <scope>NUCLEOTIDE SEQUENCE [LARGE SCALE GENOMIC DNA]</scope>
    <source>
        <strain evidence="2 3">CBS 114990</strain>
    </source>
</reference>
<evidence type="ECO:0000313" key="3">
    <source>
        <dbReference type="Proteomes" id="UP001433268"/>
    </source>
</evidence>
<feature type="region of interest" description="Disordered" evidence="1">
    <location>
        <begin position="390"/>
        <end position="414"/>
    </location>
</feature>
<dbReference type="EMBL" id="JAQQWN010000004">
    <property type="protein sequence ID" value="KAK8087945.1"/>
    <property type="molecule type" value="Genomic_DNA"/>
</dbReference>
<feature type="compositionally biased region" description="Basic and acidic residues" evidence="1">
    <location>
        <begin position="547"/>
        <end position="560"/>
    </location>
</feature>
<dbReference type="GeneID" id="92040281"/>
<keyword evidence="3" id="KW-1185">Reference proteome</keyword>